<organism evidence="2 3">
    <name type="scientific">Globodera pallida</name>
    <name type="common">Potato cyst nematode worm</name>
    <name type="synonym">Heterodera pallida</name>
    <dbReference type="NCBI Taxonomy" id="36090"/>
    <lineage>
        <taxon>Eukaryota</taxon>
        <taxon>Metazoa</taxon>
        <taxon>Ecdysozoa</taxon>
        <taxon>Nematoda</taxon>
        <taxon>Chromadorea</taxon>
        <taxon>Rhabditida</taxon>
        <taxon>Tylenchina</taxon>
        <taxon>Tylenchomorpha</taxon>
        <taxon>Tylenchoidea</taxon>
        <taxon>Heteroderidae</taxon>
        <taxon>Heteroderinae</taxon>
        <taxon>Globodera</taxon>
    </lineage>
</organism>
<reference evidence="3" key="2">
    <citation type="submission" date="2016-06" db="UniProtKB">
        <authorList>
            <consortium name="WormBaseParasite"/>
        </authorList>
    </citation>
    <scope>IDENTIFICATION</scope>
</reference>
<accession>A0A183C3M7</accession>
<proteinExistence type="predicted"/>
<name>A0A183C3M7_GLOPA</name>
<keyword evidence="2" id="KW-1185">Reference proteome</keyword>
<dbReference type="WBParaSite" id="GPLIN_000747100">
    <property type="protein sequence ID" value="GPLIN_000747100"/>
    <property type="gene ID" value="GPLIN_000747100"/>
</dbReference>
<evidence type="ECO:0000313" key="2">
    <source>
        <dbReference type="Proteomes" id="UP000050741"/>
    </source>
</evidence>
<evidence type="ECO:0000256" key="1">
    <source>
        <dbReference type="SAM" id="MobiDB-lite"/>
    </source>
</evidence>
<dbReference type="AlphaFoldDB" id="A0A183C3M7"/>
<sequence length="87" mass="9959">MICTESQEVDLDPTKSATDLVNCVATKIEHLWAHIGRQLRGRRFRNGDELFAHLQLNNNGQNGRTLAKAKADRPGRQPQIVMKWKKH</sequence>
<protein>
    <submittedName>
        <fullName evidence="3">Transposase</fullName>
    </submittedName>
</protein>
<reference evidence="2" key="1">
    <citation type="submission" date="2014-05" db="EMBL/GenBank/DDBJ databases">
        <title>The genome and life-stage specific transcriptomes of Globodera pallida elucidate key aspects of plant parasitism by a cyst nematode.</title>
        <authorList>
            <person name="Cotton J.A."/>
            <person name="Lilley C.J."/>
            <person name="Jones L.M."/>
            <person name="Kikuchi T."/>
            <person name="Reid A.J."/>
            <person name="Thorpe P."/>
            <person name="Tsai I.J."/>
            <person name="Beasley H."/>
            <person name="Blok V."/>
            <person name="Cock P.J.A."/>
            <person name="Van den Akker S.E."/>
            <person name="Holroyd N."/>
            <person name="Hunt M."/>
            <person name="Mantelin S."/>
            <person name="Naghra H."/>
            <person name="Pain A."/>
            <person name="Palomares-Rius J.E."/>
            <person name="Zarowiecki M."/>
            <person name="Berriman M."/>
            <person name="Jones J.T."/>
            <person name="Urwin P.E."/>
        </authorList>
    </citation>
    <scope>NUCLEOTIDE SEQUENCE [LARGE SCALE GENOMIC DNA]</scope>
    <source>
        <strain evidence="2">Lindley</strain>
    </source>
</reference>
<evidence type="ECO:0000313" key="3">
    <source>
        <dbReference type="WBParaSite" id="GPLIN_000747100"/>
    </source>
</evidence>
<feature type="region of interest" description="Disordered" evidence="1">
    <location>
        <begin position="61"/>
        <end position="87"/>
    </location>
</feature>
<dbReference type="Proteomes" id="UP000050741">
    <property type="component" value="Unassembled WGS sequence"/>
</dbReference>